<evidence type="ECO:0000256" key="7">
    <source>
        <dbReference type="ARBA" id="ARBA00022960"/>
    </source>
</evidence>
<keyword evidence="11 13" id="KW-0131">Cell cycle</keyword>
<dbReference type="HAMAP" id="MF_00038">
    <property type="entry name" value="MraY"/>
    <property type="match status" value="1"/>
</dbReference>
<dbReference type="UniPathway" id="UPA00219"/>
<evidence type="ECO:0000256" key="10">
    <source>
        <dbReference type="ARBA" id="ARBA00023136"/>
    </source>
</evidence>
<feature type="transmembrane region" description="Helical" evidence="13">
    <location>
        <begin position="20"/>
        <end position="40"/>
    </location>
</feature>
<keyword evidence="8 13" id="KW-0573">Peptidoglycan synthesis</keyword>
<dbReference type="PANTHER" id="PTHR22926">
    <property type="entry name" value="PHOSPHO-N-ACETYLMURAMOYL-PENTAPEPTIDE-TRANSFERASE"/>
    <property type="match status" value="1"/>
</dbReference>
<organism evidence="16 17">
    <name type="scientific">Candidatus Phycorickettsia trachydisci</name>
    <dbReference type="NCBI Taxonomy" id="2115978"/>
    <lineage>
        <taxon>Bacteria</taxon>
        <taxon>Pseudomonadati</taxon>
        <taxon>Pseudomonadota</taxon>
        <taxon>Alphaproteobacteria</taxon>
        <taxon>Rickettsiales</taxon>
        <taxon>Rickettsiaceae</taxon>
        <taxon>Candidatus Phycorickettsia</taxon>
    </lineage>
</organism>
<comment type="subcellular location">
    <subcellularLocation>
        <location evidence="13">Cell membrane</location>
        <topology evidence="13">Multi-pass membrane protein</topology>
    </subcellularLocation>
    <subcellularLocation>
        <location evidence="1">Membrane</location>
        <topology evidence="1">Multi-pass membrane protein</topology>
    </subcellularLocation>
</comment>
<dbReference type="Pfam" id="PF10555">
    <property type="entry name" value="MraY_sig1"/>
    <property type="match status" value="1"/>
</dbReference>
<comment type="cofactor">
    <cofactor evidence="13 15">
        <name>Mg(2+)</name>
        <dbReference type="ChEBI" id="CHEBI:18420"/>
    </cofactor>
</comment>
<dbReference type="PROSITE" id="PS01348">
    <property type="entry name" value="MRAY_2"/>
    <property type="match status" value="1"/>
</dbReference>
<comment type="similarity">
    <text evidence="2 13">Belongs to the glycosyltransferase 4 family. MraY subfamily.</text>
</comment>
<comment type="function">
    <text evidence="13">Catalyzes the initial step of the lipid cycle reactions in the biosynthesis of the cell wall peptidoglycan: transfers peptidoglycan precursor phospho-MurNAc-pentapeptide from UDP-MurNAc-pentapeptide onto the lipid carrier undecaprenyl phosphate, yielding undecaprenyl-pyrophosphoryl-MurNAc-pentapeptide, known as lipid I.</text>
</comment>
<comment type="catalytic activity">
    <reaction evidence="13">
        <text>UDP-N-acetyl-alpha-D-muramoyl-L-alanyl-gamma-D-glutamyl-meso-2,6-diaminopimeloyl-D-alanyl-D-alanine + di-trans,octa-cis-undecaprenyl phosphate = di-trans,octa-cis-undecaprenyl diphospho-N-acetyl-alpha-D-muramoyl-L-alanyl-D-glutamyl-meso-2,6-diaminopimeloyl-D-alanyl-D-alanine + UMP</text>
        <dbReference type="Rhea" id="RHEA:28386"/>
        <dbReference type="ChEBI" id="CHEBI:57865"/>
        <dbReference type="ChEBI" id="CHEBI:60392"/>
        <dbReference type="ChEBI" id="CHEBI:61386"/>
        <dbReference type="ChEBI" id="CHEBI:61387"/>
        <dbReference type="EC" id="2.7.8.13"/>
    </reaction>
</comment>
<evidence type="ECO:0000313" key="16">
    <source>
        <dbReference type="EMBL" id="AVP87765.1"/>
    </source>
</evidence>
<dbReference type="OrthoDB" id="9805475at2"/>
<dbReference type="GO" id="GO:0008963">
    <property type="term" value="F:phospho-N-acetylmuramoyl-pentapeptide-transferase activity"/>
    <property type="evidence" value="ECO:0007669"/>
    <property type="project" value="UniProtKB-UniRule"/>
</dbReference>
<accession>A0A2P1P935</accession>
<dbReference type="AlphaFoldDB" id="A0A2P1P935"/>
<proteinExistence type="inferred from homology"/>
<keyword evidence="13 15" id="KW-0460">Magnesium</keyword>
<feature type="transmembrane region" description="Helical" evidence="13">
    <location>
        <begin position="263"/>
        <end position="283"/>
    </location>
</feature>
<protein>
    <recommendedName>
        <fullName evidence="13 14">Phospho-N-acetylmuramoyl-pentapeptide-transferase</fullName>
        <ecNumber evidence="13 14">2.7.8.13</ecNumber>
    </recommendedName>
    <alternativeName>
        <fullName evidence="13">UDP-MurNAc-pentapeptide phosphotransferase</fullName>
    </alternativeName>
</protein>
<dbReference type="CDD" id="cd06852">
    <property type="entry name" value="GT_MraY"/>
    <property type="match status" value="1"/>
</dbReference>
<feature type="binding site" evidence="15">
    <location>
        <position position="267"/>
    </location>
    <ligand>
        <name>Mg(2+)</name>
        <dbReference type="ChEBI" id="CHEBI:18420"/>
    </ligand>
</feature>
<evidence type="ECO:0000256" key="14">
    <source>
        <dbReference type="NCBIfam" id="TIGR00445"/>
    </source>
</evidence>
<evidence type="ECO:0000256" key="13">
    <source>
        <dbReference type="HAMAP-Rule" id="MF_00038"/>
    </source>
</evidence>
<dbReference type="Pfam" id="PF00953">
    <property type="entry name" value="Glycos_transf_4"/>
    <property type="match status" value="1"/>
</dbReference>
<dbReference type="GO" id="GO:0071555">
    <property type="term" value="P:cell wall organization"/>
    <property type="evidence" value="ECO:0007669"/>
    <property type="project" value="UniProtKB-KW"/>
</dbReference>
<keyword evidence="7 13" id="KW-0133">Cell shape</keyword>
<evidence type="ECO:0000256" key="4">
    <source>
        <dbReference type="ARBA" id="ARBA00022679"/>
    </source>
</evidence>
<feature type="transmembrane region" description="Helical" evidence="13">
    <location>
        <begin position="289"/>
        <end position="311"/>
    </location>
</feature>
<evidence type="ECO:0000256" key="12">
    <source>
        <dbReference type="ARBA" id="ARBA00023316"/>
    </source>
</evidence>
<evidence type="ECO:0000256" key="5">
    <source>
        <dbReference type="ARBA" id="ARBA00022692"/>
    </source>
</evidence>
<keyword evidence="13" id="KW-1003">Cell membrane</keyword>
<dbReference type="GO" id="GO:0008360">
    <property type="term" value="P:regulation of cell shape"/>
    <property type="evidence" value="ECO:0007669"/>
    <property type="project" value="UniProtKB-KW"/>
</dbReference>
<keyword evidence="4 13" id="KW-0808">Transferase</keyword>
<keyword evidence="6 13" id="KW-0479">Metal-binding</keyword>
<dbReference type="InterPro" id="IPR018480">
    <property type="entry name" value="PNAcMuramoyl-5peptid_Trfase_CS"/>
</dbReference>
<dbReference type="GO" id="GO:0046872">
    <property type="term" value="F:metal ion binding"/>
    <property type="evidence" value="ECO:0007669"/>
    <property type="project" value="UniProtKB-KW"/>
</dbReference>
<dbReference type="PANTHER" id="PTHR22926:SF5">
    <property type="entry name" value="PHOSPHO-N-ACETYLMURAMOYL-PENTAPEPTIDE-TRANSFERASE HOMOLOG"/>
    <property type="match status" value="1"/>
</dbReference>
<keyword evidence="12 13" id="KW-0961">Cell wall biogenesis/degradation</keyword>
<dbReference type="GO" id="GO:0009252">
    <property type="term" value="P:peptidoglycan biosynthetic process"/>
    <property type="evidence" value="ECO:0007669"/>
    <property type="project" value="UniProtKB-UniRule"/>
</dbReference>
<feature type="binding site" evidence="15">
    <location>
        <position position="192"/>
    </location>
    <ligand>
        <name>Mg(2+)</name>
        <dbReference type="ChEBI" id="CHEBI:18420"/>
    </ligand>
</feature>
<keyword evidence="9 13" id="KW-1133">Transmembrane helix</keyword>
<evidence type="ECO:0000256" key="15">
    <source>
        <dbReference type="PIRSR" id="PIRSR600715-1"/>
    </source>
</evidence>
<dbReference type="InterPro" id="IPR003524">
    <property type="entry name" value="PNAcMuramoyl-5peptid_Trfase"/>
</dbReference>
<feature type="transmembrane region" description="Helical" evidence="13">
    <location>
        <begin position="339"/>
        <end position="358"/>
    </location>
</feature>
<evidence type="ECO:0000256" key="3">
    <source>
        <dbReference type="ARBA" id="ARBA00022618"/>
    </source>
</evidence>
<name>A0A2P1P935_9RICK</name>
<evidence type="ECO:0000256" key="2">
    <source>
        <dbReference type="ARBA" id="ARBA00005583"/>
    </source>
</evidence>
<keyword evidence="5 13" id="KW-0812">Transmembrane</keyword>
<reference evidence="16 17" key="1">
    <citation type="submission" date="2018-03" db="EMBL/GenBank/DDBJ databases">
        <title>A gene transfer event suggests a long-term partnership between eustigmatophyte algae and a novel lineage of endosymbiotic bacteria.</title>
        <authorList>
            <person name="Yurchenko T."/>
            <person name="Sevcikova T."/>
            <person name="Pribyl P."/>
            <person name="El Karkouri K."/>
            <person name="Klimes V."/>
            <person name="Amaral R."/>
            <person name="Zbrankova V."/>
            <person name="Kim E."/>
            <person name="Raoult D."/>
            <person name="Santos L.M.A."/>
            <person name="Elias M."/>
        </authorList>
    </citation>
    <scope>NUCLEOTIDE SEQUENCE [LARGE SCALE GENOMIC DNA]</scope>
    <source>
        <strain evidence="16">CCALA 838</strain>
    </source>
</reference>
<evidence type="ECO:0000256" key="9">
    <source>
        <dbReference type="ARBA" id="ARBA00022989"/>
    </source>
</evidence>
<feature type="transmembrane region" description="Helical" evidence="13">
    <location>
        <begin position="135"/>
        <end position="153"/>
    </location>
</feature>
<dbReference type="GO" id="GO:0005886">
    <property type="term" value="C:plasma membrane"/>
    <property type="evidence" value="ECO:0007669"/>
    <property type="project" value="UniProtKB-SubCell"/>
</dbReference>
<dbReference type="PROSITE" id="PS01347">
    <property type="entry name" value="MRAY_1"/>
    <property type="match status" value="1"/>
</dbReference>
<feature type="transmembrane region" description="Helical" evidence="13">
    <location>
        <begin position="239"/>
        <end position="256"/>
    </location>
</feature>
<dbReference type="GO" id="GO:0051301">
    <property type="term" value="P:cell division"/>
    <property type="evidence" value="ECO:0007669"/>
    <property type="project" value="UniProtKB-KW"/>
</dbReference>
<dbReference type="EMBL" id="CP027845">
    <property type="protein sequence ID" value="AVP87765.1"/>
    <property type="molecule type" value="Genomic_DNA"/>
</dbReference>
<dbReference type="EC" id="2.7.8.13" evidence="13 14"/>
<evidence type="ECO:0000256" key="8">
    <source>
        <dbReference type="ARBA" id="ARBA00022984"/>
    </source>
</evidence>
<feature type="transmembrane region" description="Helical" evidence="13">
    <location>
        <begin position="168"/>
        <end position="187"/>
    </location>
</feature>
<gene>
    <name evidence="13" type="primary">mraY</name>
    <name evidence="16" type="ORF">phytr_8330</name>
</gene>
<dbReference type="GO" id="GO:0051992">
    <property type="term" value="F:UDP-N-acetylmuramoyl-L-alanyl-D-glutamyl-meso-2,6-diaminopimelyl-D-alanyl-D-alanine:undecaprenyl-phosphate transferase activity"/>
    <property type="evidence" value="ECO:0007669"/>
    <property type="project" value="RHEA"/>
</dbReference>
<dbReference type="RefSeq" id="WP_106874611.1">
    <property type="nucleotide sequence ID" value="NZ_CP027845.1"/>
</dbReference>
<dbReference type="Proteomes" id="UP000241762">
    <property type="component" value="Chromosome"/>
</dbReference>
<dbReference type="InterPro" id="IPR000715">
    <property type="entry name" value="Glycosyl_transferase_4"/>
</dbReference>
<feature type="transmembrane region" description="Helical" evidence="13">
    <location>
        <begin position="98"/>
        <end position="115"/>
    </location>
</feature>
<keyword evidence="10 13" id="KW-0472">Membrane</keyword>
<sequence length="361" mass="39889">MLHYLISGYTSKYHLANLLHYLTLRGGLAAFIALITSIIFGGRIIEYLKKTQVCTQPIRDDGPQTHHAKAGTPSMGGVMILASTTFACFICCDLANPFVITSLFVFLSLGLLGFIDDYQKGIHKNSKGIRPRYKFVVQIIIGCIVYLAVSHLIPKEHSTIYFPFFKNLYIDIGILFLPFVIFMISGSSNAVNLTDGLDGLAIVPFGMATCYFGAVAYLMGVKHYAQYLHILHVPGISELFIVCSSLIGSSIGFLWFNSKPAEVFMGDTGSLALGGFLGVVSILTKQEFMLAIVGGVFLVETLSVIIQVSYFKMTGGKRIFKMSPLHHHYEKLGMSETKIVIRFWIISLLLLIVAFIALKVR</sequence>
<evidence type="ECO:0000256" key="1">
    <source>
        <dbReference type="ARBA" id="ARBA00004141"/>
    </source>
</evidence>
<keyword evidence="3 13" id="KW-0132">Cell division</keyword>
<evidence type="ECO:0000256" key="11">
    <source>
        <dbReference type="ARBA" id="ARBA00023306"/>
    </source>
</evidence>
<comment type="pathway">
    <text evidence="13">Cell wall biogenesis; peptidoglycan biosynthesis.</text>
</comment>
<feature type="transmembrane region" description="Helical" evidence="13">
    <location>
        <begin position="199"/>
        <end position="219"/>
    </location>
</feature>
<dbReference type="KEGG" id="ptc:phytr_8330"/>
<evidence type="ECO:0000313" key="17">
    <source>
        <dbReference type="Proteomes" id="UP000241762"/>
    </source>
</evidence>
<evidence type="ECO:0000256" key="6">
    <source>
        <dbReference type="ARBA" id="ARBA00022723"/>
    </source>
</evidence>
<keyword evidence="17" id="KW-1185">Reference proteome</keyword>
<dbReference type="NCBIfam" id="TIGR00445">
    <property type="entry name" value="mraY"/>
    <property type="match status" value="1"/>
</dbReference>